<feature type="signal peptide" evidence="2">
    <location>
        <begin position="1"/>
        <end position="25"/>
    </location>
</feature>
<evidence type="ECO:0000313" key="5">
    <source>
        <dbReference type="EMBL" id="MBA0972647.1"/>
    </source>
</evidence>
<name>A0A376H1B0_ENTGA</name>
<evidence type="ECO:0000313" key="6">
    <source>
        <dbReference type="EMBL" id="MDT2689906.1"/>
    </source>
</evidence>
<dbReference type="AlphaFoldDB" id="A0A376H1B0"/>
<evidence type="ECO:0000313" key="8">
    <source>
        <dbReference type="Proteomes" id="UP000254807"/>
    </source>
</evidence>
<feature type="domain" description="WxL Interacting Protein host binding" evidence="4">
    <location>
        <begin position="160"/>
        <end position="315"/>
    </location>
</feature>
<keyword evidence="1" id="KW-0472">Membrane</keyword>
<dbReference type="Pfam" id="PF06030">
    <property type="entry name" value="WxLIP_PGBD"/>
    <property type="match status" value="1"/>
</dbReference>
<reference evidence="6" key="3">
    <citation type="submission" date="2023-03" db="EMBL/GenBank/DDBJ databases">
        <authorList>
            <person name="Shen W."/>
            <person name="Cai J."/>
        </authorList>
    </citation>
    <scope>NUCLEOTIDE SEQUENCE</scope>
    <source>
        <strain evidence="6">K69-2</strain>
    </source>
</reference>
<dbReference type="NCBIfam" id="TIGR01167">
    <property type="entry name" value="LPXTG_anchor"/>
    <property type="match status" value="1"/>
</dbReference>
<keyword evidence="8" id="KW-1185">Reference proteome</keyword>
<dbReference type="EMBL" id="JABXJK010000039">
    <property type="protein sequence ID" value="MBA0972647.1"/>
    <property type="molecule type" value="Genomic_DNA"/>
</dbReference>
<dbReference type="Proteomes" id="UP000571857">
    <property type="component" value="Unassembled WGS sequence"/>
</dbReference>
<feature type="domain" description="WxL Interacting Protein peptidoglycan binding" evidence="3">
    <location>
        <begin position="30"/>
        <end position="149"/>
    </location>
</feature>
<accession>A0A376H1B0</accession>
<dbReference type="EMBL" id="JARPZN010000003">
    <property type="protein sequence ID" value="MDT2689906.1"/>
    <property type="molecule type" value="Genomic_DNA"/>
</dbReference>
<evidence type="ECO:0000256" key="1">
    <source>
        <dbReference type="SAM" id="Phobius"/>
    </source>
</evidence>
<feature type="chain" id="PRO_5044389391" evidence="2">
    <location>
        <begin position="26"/>
        <end position="354"/>
    </location>
</feature>
<dbReference type="OrthoDB" id="2148359at2"/>
<dbReference type="EMBL" id="UFYW01000001">
    <property type="protein sequence ID" value="STD84551.1"/>
    <property type="molecule type" value="Genomic_DNA"/>
</dbReference>
<keyword evidence="1" id="KW-1133">Transmembrane helix</keyword>
<dbReference type="RefSeq" id="WP_060813238.1">
    <property type="nucleotide sequence ID" value="NZ_CAKOCH010000013.1"/>
</dbReference>
<dbReference type="InterPro" id="IPR021759">
    <property type="entry name" value="WxLIP_HBD"/>
</dbReference>
<evidence type="ECO:0000313" key="7">
    <source>
        <dbReference type="EMBL" id="STD84551.1"/>
    </source>
</evidence>
<dbReference type="InterPro" id="IPR010317">
    <property type="entry name" value="WxLIP_PGBD"/>
</dbReference>
<reference evidence="5 9" key="2">
    <citation type="submission" date="2020-06" db="EMBL/GenBank/DDBJ databases">
        <title>Crossreactivity between MHC class I-restricted antigens from cancer cells and an enterococcal bacteriophage.</title>
        <authorList>
            <person name="Fluckiger A."/>
            <person name="Daillere R."/>
            <person name="Sassi M."/>
            <person name="Cattoir V."/>
            <person name="Kroemer G."/>
            <person name="Zitvogel L."/>
        </authorList>
    </citation>
    <scope>NUCLEOTIDE SEQUENCE [LARGE SCALE GENOMIC DNA]</scope>
    <source>
        <strain evidence="5 9">EG4</strain>
    </source>
</reference>
<evidence type="ECO:0000259" key="3">
    <source>
        <dbReference type="Pfam" id="PF06030"/>
    </source>
</evidence>
<keyword evidence="2" id="KW-0732">Signal</keyword>
<keyword evidence="1" id="KW-0812">Transmembrane</keyword>
<dbReference type="Proteomes" id="UP001183682">
    <property type="component" value="Unassembled WGS sequence"/>
</dbReference>
<feature type="transmembrane region" description="Helical" evidence="1">
    <location>
        <begin position="326"/>
        <end position="345"/>
    </location>
</feature>
<gene>
    <name evidence="5" type="ORF">HWH42_08610</name>
    <name evidence="7" type="ORF">NCTC12360_03092</name>
    <name evidence="6" type="ORF">P7E30_06780</name>
</gene>
<sequence>MKKSKQLVTLILASLFLFISVKGMASEFNFAVNPVIPENQIDKSKTYFDLKMSPGSVQTVEVQLRNDTDKDVIIEPKIASATTNLNGVVEYGQNDIEPDETLKHNLKDLVDVAETITIPKQSQVTVPLKISMPSESFTGMISGGLTLKEKQEESSDQSEEQGLAIKNEYAYVVAILLRQTTDEVVPDLNLLAVEPSQVNARNVINVTLQNPTATYLNSFRLINEVTKKGQSDSLYSSDTSGMQMAPNSHFSYPISLEGQKLEAGTYVLKSVAYSGKNDEGQYKVKNGDEEETYLYKWEFEKEFTVAGDVARALNRKDVTIEEDNTWLYLLIGLLLLIIAFLIIWYRRKKKNEAE</sequence>
<evidence type="ECO:0000313" key="9">
    <source>
        <dbReference type="Proteomes" id="UP000571857"/>
    </source>
</evidence>
<dbReference type="Proteomes" id="UP000254807">
    <property type="component" value="Unassembled WGS sequence"/>
</dbReference>
<dbReference type="Pfam" id="PF11797">
    <property type="entry name" value="WxLIP_HBD"/>
    <property type="match status" value="1"/>
</dbReference>
<organism evidence="7 8">
    <name type="scientific">Enterococcus gallinarum</name>
    <dbReference type="NCBI Taxonomy" id="1353"/>
    <lineage>
        <taxon>Bacteria</taxon>
        <taxon>Bacillati</taxon>
        <taxon>Bacillota</taxon>
        <taxon>Bacilli</taxon>
        <taxon>Lactobacillales</taxon>
        <taxon>Enterococcaceae</taxon>
        <taxon>Enterococcus</taxon>
    </lineage>
</organism>
<evidence type="ECO:0000259" key="4">
    <source>
        <dbReference type="Pfam" id="PF11797"/>
    </source>
</evidence>
<proteinExistence type="predicted"/>
<evidence type="ECO:0000256" key="2">
    <source>
        <dbReference type="SAM" id="SignalP"/>
    </source>
</evidence>
<protein>
    <submittedName>
        <fullName evidence="5">DUF916 and DUF3324 domain-containing protein</fullName>
    </submittedName>
    <submittedName>
        <fullName evidence="7">LPXTG-domain-containing protein cell wall anchor domain protein</fullName>
    </submittedName>
</protein>
<reference evidence="7 8" key="1">
    <citation type="submission" date="2018-06" db="EMBL/GenBank/DDBJ databases">
        <authorList>
            <consortium name="Pathogen Informatics"/>
            <person name="Doyle S."/>
        </authorList>
    </citation>
    <scope>NUCLEOTIDE SEQUENCE [LARGE SCALE GENOMIC DNA]</scope>
    <source>
        <strain evidence="7 8">NCTC12360</strain>
    </source>
</reference>